<dbReference type="OrthoDB" id="565904at2759"/>
<dbReference type="PANTHER" id="PTHR10612">
    <property type="entry name" value="APOLIPOPROTEIN D"/>
    <property type="match status" value="1"/>
</dbReference>
<organism evidence="5 6">
    <name type="scientific">Brenthis ino</name>
    <name type="common">lesser marbled fritillary</name>
    <dbReference type="NCBI Taxonomy" id="405034"/>
    <lineage>
        <taxon>Eukaryota</taxon>
        <taxon>Metazoa</taxon>
        <taxon>Ecdysozoa</taxon>
        <taxon>Arthropoda</taxon>
        <taxon>Hexapoda</taxon>
        <taxon>Insecta</taxon>
        <taxon>Pterygota</taxon>
        <taxon>Neoptera</taxon>
        <taxon>Endopterygota</taxon>
        <taxon>Lepidoptera</taxon>
        <taxon>Glossata</taxon>
        <taxon>Ditrysia</taxon>
        <taxon>Papilionoidea</taxon>
        <taxon>Nymphalidae</taxon>
        <taxon>Heliconiinae</taxon>
        <taxon>Argynnini</taxon>
        <taxon>Brenthis</taxon>
    </lineage>
</organism>
<dbReference type="EMBL" id="OV170227">
    <property type="protein sequence ID" value="CAH0728584.1"/>
    <property type="molecule type" value="Genomic_DNA"/>
</dbReference>
<name>A0A8J9V1H3_9NEOP</name>
<comment type="similarity">
    <text evidence="1">Belongs to the calycin superfamily. Lipocalin family.</text>
</comment>
<dbReference type="InterPro" id="IPR000566">
    <property type="entry name" value="Lipocln_cytosolic_FA-bd_dom"/>
</dbReference>
<reference evidence="5" key="1">
    <citation type="submission" date="2021-12" db="EMBL/GenBank/DDBJ databases">
        <authorList>
            <person name="Martin H S."/>
        </authorList>
    </citation>
    <scope>NUCLEOTIDE SEQUENCE</scope>
</reference>
<evidence type="ECO:0000259" key="4">
    <source>
        <dbReference type="Pfam" id="PF00061"/>
    </source>
</evidence>
<dbReference type="InterPro" id="IPR003057">
    <property type="entry name" value="Invtbrt_color"/>
</dbReference>
<dbReference type="PRINTS" id="PR01273">
    <property type="entry name" value="INVTBRTCOLOR"/>
</dbReference>
<evidence type="ECO:0000313" key="6">
    <source>
        <dbReference type="Proteomes" id="UP000838878"/>
    </source>
</evidence>
<proteinExistence type="inferred from homology"/>
<dbReference type="PIRSF" id="PIRSF036893">
    <property type="entry name" value="Lipocalin_ApoD"/>
    <property type="match status" value="1"/>
</dbReference>
<feature type="chain" id="PRO_5035806486" description="Lipocalin/cytosolic fatty-acid binding domain-containing protein" evidence="3">
    <location>
        <begin position="20"/>
        <end position="205"/>
    </location>
</feature>
<evidence type="ECO:0000313" key="5">
    <source>
        <dbReference type="EMBL" id="CAH0728584.1"/>
    </source>
</evidence>
<dbReference type="Pfam" id="PF00061">
    <property type="entry name" value="Lipocalin"/>
    <property type="match status" value="1"/>
</dbReference>
<dbReference type="PANTHER" id="PTHR10612:SF34">
    <property type="entry name" value="APOLIPOPROTEIN D"/>
    <property type="match status" value="1"/>
</dbReference>
<dbReference type="GO" id="GO:0006629">
    <property type="term" value="P:lipid metabolic process"/>
    <property type="evidence" value="ECO:0007669"/>
    <property type="project" value="TreeGrafter"/>
</dbReference>
<dbReference type="GO" id="GO:0031409">
    <property type="term" value="F:pigment binding"/>
    <property type="evidence" value="ECO:0007669"/>
    <property type="project" value="InterPro"/>
</dbReference>
<evidence type="ECO:0000256" key="3">
    <source>
        <dbReference type="SAM" id="SignalP"/>
    </source>
</evidence>
<dbReference type="SUPFAM" id="SSF50814">
    <property type="entry name" value="Lipocalins"/>
    <property type="match status" value="1"/>
</dbReference>
<dbReference type="GO" id="GO:0000302">
    <property type="term" value="P:response to reactive oxygen species"/>
    <property type="evidence" value="ECO:0007669"/>
    <property type="project" value="TreeGrafter"/>
</dbReference>
<gene>
    <name evidence="5" type="ORF">BINO364_LOCUS13786</name>
</gene>
<feature type="non-terminal residue" evidence="5">
    <location>
        <position position="205"/>
    </location>
</feature>
<dbReference type="PRINTS" id="PR00179">
    <property type="entry name" value="LIPOCALIN"/>
</dbReference>
<dbReference type="InterPro" id="IPR022271">
    <property type="entry name" value="Lipocalin_ApoD"/>
</dbReference>
<feature type="signal peptide" evidence="3">
    <location>
        <begin position="1"/>
        <end position="19"/>
    </location>
</feature>
<dbReference type="Proteomes" id="UP000838878">
    <property type="component" value="Chromosome 7"/>
</dbReference>
<sequence>MYYVVVLTFILNLQTLSDGQVILFGNCTDVETMKYFEIERFLGKWHQIERFPSWYEESGDCSYKLIEQCGRRIEFQHTYVKNRIQYVLHINSSYAPGDEAVFYIPENNIDPLGIPLSIITTDYTNYAIVYGCTFNETSNLKHVVAWILSRNTTLQPDLLNKAYQELNVLPSGGIAYLEKVNQDDKSCYHNWSAHVYAEYYNSTVK</sequence>
<dbReference type="InterPro" id="IPR012674">
    <property type="entry name" value="Calycin"/>
</dbReference>
<keyword evidence="2" id="KW-1015">Disulfide bond</keyword>
<dbReference type="GO" id="GO:0005737">
    <property type="term" value="C:cytoplasm"/>
    <property type="evidence" value="ECO:0007669"/>
    <property type="project" value="TreeGrafter"/>
</dbReference>
<evidence type="ECO:0000256" key="2">
    <source>
        <dbReference type="ARBA" id="ARBA00023157"/>
    </source>
</evidence>
<accession>A0A8J9V1H3</accession>
<keyword evidence="3" id="KW-0732">Signal</keyword>
<evidence type="ECO:0000256" key="1">
    <source>
        <dbReference type="ARBA" id="ARBA00006889"/>
    </source>
</evidence>
<protein>
    <recommendedName>
        <fullName evidence="4">Lipocalin/cytosolic fatty-acid binding domain-containing protein</fullName>
    </recommendedName>
</protein>
<keyword evidence="6" id="KW-1185">Reference proteome</keyword>
<feature type="domain" description="Lipocalin/cytosolic fatty-acid binding" evidence="4">
    <location>
        <begin position="43"/>
        <end position="164"/>
    </location>
</feature>
<dbReference type="AlphaFoldDB" id="A0A8J9V1H3"/>
<dbReference type="Gene3D" id="2.40.128.20">
    <property type="match status" value="1"/>
</dbReference>